<dbReference type="AlphaFoldDB" id="A0A1C3WZJ4"/>
<reference evidence="2 3" key="1">
    <citation type="submission" date="2016-08" db="EMBL/GenBank/DDBJ databases">
        <authorList>
            <person name="Seilhamer J.J."/>
        </authorList>
    </citation>
    <scope>NUCLEOTIDE SEQUENCE [LARGE SCALE GENOMIC DNA]</scope>
    <source>
        <strain evidence="2 3">CCBAU 10071</strain>
    </source>
</reference>
<protein>
    <submittedName>
        <fullName evidence="2">Uncharacterized protein</fullName>
    </submittedName>
</protein>
<feature type="compositionally biased region" description="Basic and acidic residues" evidence="1">
    <location>
        <begin position="16"/>
        <end position="41"/>
    </location>
</feature>
<organism evidence="2 3">
    <name type="scientific">Bradyrhizobium yuanmingense</name>
    <dbReference type="NCBI Taxonomy" id="108015"/>
    <lineage>
        <taxon>Bacteria</taxon>
        <taxon>Pseudomonadati</taxon>
        <taxon>Pseudomonadota</taxon>
        <taxon>Alphaproteobacteria</taxon>
        <taxon>Hyphomicrobiales</taxon>
        <taxon>Nitrobacteraceae</taxon>
        <taxon>Bradyrhizobium</taxon>
    </lineage>
</organism>
<feature type="region of interest" description="Disordered" evidence="1">
    <location>
        <begin position="1"/>
        <end position="48"/>
    </location>
</feature>
<evidence type="ECO:0000313" key="3">
    <source>
        <dbReference type="Proteomes" id="UP000183174"/>
    </source>
</evidence>
<proteinExistence type="predicted"/>
<gene>
    <name evidence="2" type="ORF">GA0061099_1008127</name>
</gene>
<name>A0A1C3WZJ4_9BRAD</name>
<evidence type="ECO:0000313" key="2">
    <source>
        <dbReference type="EMBL" id="SCB45365.1"/>
    </source>
</evidence>
<dbReference type="EMBL" id="FMAE01000008">
    <property type="protein sequence ID" value="SCB45365.1"/>
    <property type="molecule type" value="Genomic_DNA"/>
</dbReference>
<evidence type="ECO:0000256" key="1">
    <source>
        <dbReference type="SAM" id="MobiDB-lite"/>
    </source>
</evidence>
<dbReference type="Proteomes" id="UP000183174">
    <property type="component" value="Unassembled WGS sequence"/>
</dbReference>
<sequence>MTNAASAGAKPLAQRDGGDQHADAPGHDRAVRLLAEQHRDQSMIQKSV</sequence>
<accession>A0A1C3WZJ4</accession>